<comment type="caution">
    <text evidence="5">The sequence shown here is derived from an EMBL/GenBank/DDBJ whole genome shotgun (WGS) entry which is preliminary data.</text>
</comment>
<name>A0A6I3RZB9_9BURK</name>
<dbReference type="GO" id="GO:0003700">
    <property type="term" value="F:DNA-binding transcription factor activity"/>
    <property type="evidence" value="ECO:0007669"/>
    <property type="project" value="InterPro"/>
</dbReference>
<dbReference type="PANTHER" id="PTHR30204:SF69">
    <property type="entry name" value="MERR-FAMILY TRANSCRIPTIONAL REGULATOR"/>
    <property type="match status" value="1"/>
</dbReference>
<dbReference type="PANTHER" id="PTHR30204">
    <property type="entry name" value="REDOX-CYCLING DRUG-SENSING TRANSCRIPTIONAL ACTIVATOR SOXR"/>
    <property type="match status" value="1"/>
</dbReference>
<dbReference type="InterPro" id="IPR047057">
    <property type="entry name" value="MerR_fam"/>
</dbReference>
<evidence type="ECO:0000256" key="2">
    <source>
        <dbReference type="ARBA" id="ARBA00023015"/>
    </source>
</evidence>
<dbReference type="InterPro" id="IPR010499">
    <property type="entry name" value="AraC_E-bd"/>
</dbReference>
<dbReference type="PROSITE" id="PS50937">
    <property type="entry name" value="HTH_MERR_2"/>
    <property type="match status" value="1"/>
</dbReference>
<organism evidence="5 6">
    <name type="scientific">Parasutterella excrementihominis</name>
    <dbReference type="NCBI Taxonomy" id="487175"/>
    <lineage>
        <taxon>Bacteria</taxon>
        <taxon>Pseudomonadati</taxon>
        <taxon>Pseudomonadota</taxon>
        <taxon>Betaproteobacteria</taxon>
        <taxon>Burkholderiales</taxon>
        <taxon>Sutterellaceae</taxon>
        <taxon>Parasutterella</taxon>
    </lineage>
</organism>
<proteinExistence type="predicted"/>
<dbReference type="Pfam" id="PF13411">
    <property type="entry name" value="MerR_1"/>
    <property type="match status" value="1"/>
</dbReference>
<dbReference type="Gene3D" id="1.10.1660.10">
    <property type="match status" value="1"/>
</dbReference>
<evidence type="ECO:0000313" key="6">
    <source>
        <dbReference type="Proteomes" id="UP000462362"/>
    </source>
</evidence>
<keyword evidence="2" id="KW-0805">Transcription regulation</keyword>
<dbReference type="SMART" id="SM00422">
    <property type="entry name" value="HTH_MERR"/>
    <property type="match status" value="1"/>
</dbReference>
<dbReference type="InterPro" id="IPR009061">
    <property type="entry name" value="DNA-bd_dom_put_sf"/>
</dbReference>
<evidence type="ECO:0000256" key="3">
    <source>
        <dbReference type="ARBA" id="ARBA00023125"/>
    </source>
</evidence>
<keyword evidence="4" id="KW-0804">Transcription</keyword>
<dbReference type="EMBL" id="WNCL01000006">
    <property type="protein sequence ID" value="MTU42623.1"/>
    <property type="molecule type" value="Genomic_DNA"/>
</dbReference>
<dbReference type="InterPro" id="IPR029442">
    <property type="entry name" value="GyrI-like"/>
</dbReference>
<evidence type="ECO:0000256" key="1">
    <source>
        <dbReference type="ARBA" id="ARBA00022491"/>
    </source>
</evidence>
<keyword evidence="3" id="KW-0238">DNA-binding</keyword>
<gene>
    <name evidence="5" type="ORF">GMD42_03100</name>
</gene>
<dbReference type="SUPFAM" id="SSF55136">
    <property type="entry name" value="Probable bacterial effector-binding domain"/>
    <property type="match status" value="1"/>
</dbReference>
<dbReference type="GO" id="GO:0003677">
    <property type="term" value="F:DNA binding"/>
    <property type="evidence" value="ECO:0007669"/>
    <property type="project" value="UniProtKB-KW"/>
</dbReference>
<keyword evidence="1" id="KW-0678">Repressor</keyword>
<sequence length="281" mass="32181">MKFQVKRKGLFSIGELATVFHVTPGTIRHYESLGLLKPSFVDPETNYRFYEFSRLEVLHTIRYLRSLGMTLEAIGEFLRDRNVSGILELLEAQKMEIAAKQRELKITKRKLERRIQSIKDALGSPIDEIQLVTLDKQKFLLLETKLVNPDNDDLEMAVQELEKNQKDSLVFLGKVGLGILKNHLKEGSLETYDFVFLMLDKEDSFSGKVLTTPPQLGVVTRFKGLHKEAPAAYTKLLEFISANNLEITDFSREITLIDSGFTSDQNLYVTEIQIPVRQKNE</sequence>
<dbReference type="SMART" id="SM00871">
    <property type="entry name" value="AraC_E_bind"/>
    <property type="match status" value="1"/>
</dbReference>
<dbReference type="SUPFAM" id="SSF46955">
    <property type="entry name" value="Putative DNA-binding domain"/>
    <property type="match status" value="1"/>
</dbReference>
<protein>
    <submittedName>
        <fullName evidence="5">MerR family transcriptional regulator</fullName>
    </submittedName>
</protein>
<dbReference type="InterPro" id="IPR000551">
    <property type="entry name" value="MerR-type_HTH_dom"/>
</dbReference>
<evidence type="ECO:0000313" key="5">
    <source>
        <dbReference type="EMBL" id="MTU42623.1"/>
    </source>
</evidence>
<dbReference type="Proteomes" id="UP000462362">
    <property type="component" value="Unassembled WGS sequence"/>
</dbReference>
<dbReference type="AlphaFoldDB" id="A0A6I3RZB9"/>
<evidence type="ECO:0000256" key="4">
    <source>
        <dbReference type="ARBA" id="ARBA00023163"/>
    </source>
</evidence>
<dbReference type="Pfam" id="PF06445">
    <property type="entry name" value="GyrI-like"/>
    <property type="match status" value="1"/>
</dbReference>
<accession>A0A6I3RZB9</accession>
<reference evidence="5 6" key="1">
    <citation type="journal article" date="2019" name="Nat. Med.">
        <title>A library of human gut bacterial isolates paired with longitudinal multiomics data enables mechanistic microbiome research.</title>
        <authorList>
            <person name="Poyet M."/>
            <person name="Groussin M."/>
            <person name="Gibbons S.M."/>
            <person name="Avila-Pacheco J."/>
            <person name="Jiang X."/>
            <person name="Kearney S.M."/>
            <person name="Perrotta A.R."/>
            <person name="Berdy B."/>
            <person name="Zhao S."/>
            <person name="Lieberman T.D."/>
            <person name="Swanson P.K."/>
            <person name="Smith M."/>
            <person name="Roesemann S."/>
            <person name="Alexander J.E."/>
            <person name="Rich S.A."/>
            <person name="Livny J."/>
            <person name="Vlamakis H."/>
            <person name="Clish C."/>
            <person name="Bullock K."/>
            <person name="Deik A."/>
            <person name="Scott J."/>
            <person name="Pierce K.A."/>
            <person name="Xavier R.J."/>
            <person name="Alm E.J."/>
        </authorList>
    </citation>
    <scope>NUCLEOTIDE SEQUENCE [LARGE SCALE GENOMIC DNA]</scope>
    <source>
        <strain evidence="5 6">BIOML-A2</strain>
    </source>
</reference>
<dbReference type="InterPro" id="IPR011256">
    <property type="entry name" value="Reg_factor_effector_dom_sf"/>
</dbReference>
<dbReference type="RefSeq" id="WP_149879725.1">
    <property type="nucleotide sequence ID" value="NZ_JAXXAX010000002.1"/>
</dbReference>
<dbReference type="Gene3D" id="3.20.80.10">
    <property type="entry name" value="Regulatory factor, effector binding domain"/>
    <property type="match status" value="1"/>
</dbReference>